<evidence type="ECO:0000256" key="5">
    <source>
        <dbReference type="ARBA" id="ARBA00023242"/>
    </source>
</evidence>
<dbReference type="PANTHER" id="PTHR32096:SF80">
    <property type="entry name" value="WRKY TRANSCRIPTION FACTOR 27-RELATED"/>
    <property type="match status" value="1"/>
</dbReference>
<dbReference type="PROSITE" id="PS50811">
    <property type="entry name" value="WRKY"/>
    <property type="match status" value="1"/>
</dbReference>
<dbReference type="GO" id="GO:0003700">
    <property type="term" value="F:DNA-binding transcription factor activity"/>
    <property type="evidence" value="ECO:0007669"/>
    <property type="project" value="InterPro"/>
</dbReference>
<feature type="domain" description="WRKY" evidence="8">
    <location>
        <begin position="173"/>
        <end position="239"/>
    </location>
</feature>
<reference evidence="11" key="2">
    <citation type="submission" date="2025-05" db="UniProtKB">
        <authorList>
            <consortium name="RefSeq"/>
        </authorList>
    </citation>
    <scope>IDENTIFICATION</scope>
    <source>
        <tissue evidence="11">Stem</tissue>
    </source>
</reference>
<keyword evidence="4" id="KW-0804">Transcription</keyword>
<dbReference type="Pfam" id="PF03106">
    <property type="entry name" value="WRKY"/>
    <property type="match status" value="1"/>
</dbReference>
<keyword evidence="3" id="KW-0238">DNA-binding</keyword>
<evidence type="ECO:0000313" key="9">
    <source>
        <dbReference type="EnsemblPlants" id="MELO3C005843.2.1"/>
    </source>
</evidence>
<accession>A0A9I9CMI3</accession>
<organism evidence="9">
    <name type="scientific">Cucumis melo</name>
    <name type="common">Muskmelon</name>
    <dbReference type="NCBI Taxonomy" id="3656"/>
    <lineage>
        <taxon>Eukaryota</taxon>
        <taxon>Viridiplantae</taxon>
        <taxon>Streptophyta</taxon>
        <taxon>Embryophyta</taxon>
        <taxon>Tracheophyta</taxon>
        <taxon>Spermatophyta</taxon>
        <taxon>Magnoliopsida</taxon>
        <taxon>eudicotyledons</taxon>
        <taxon>Gunneridae</taxon>
        <taxon>Pentapetalae</taxon>
        <taxon>rosids</taxon>
        <taxon>fabids</taxon>
        <taxon>Cucurbitales</taxon>
        <taxon>Cucurbitaceae</taxon>
        <taxon>Benincaseae</taxon>
        <taxon>Cucumis</taxon>
    </lineage>
</organism>
<dbReference type="FunFam" id="2.20.25.80:FF:000007">
    <property type="entry name" value="WRKY transcription factor 22"/>
    <property type="match status" value="1"/>
</dbReference>
<reference evidence="9" key="1">
    <citation type="submission" date="2023-03" db="UniProtKB">
        <authorList>
            <consortium name="EnsemblPlants"/>
        </authorList>
    </citation>
    <scope>IDENTIFICATION</scope>
</reference>
<dbReference type="GeneID" id="103482922"/>
<dbReference type="Gramene" id="MELO3C005843.2.1">
    <property type="protein sequence ID" value="MELO3C005843.2.1"/>
    <property type="gene ID" value="MELO3C005843.2"/>
</dbReference>
<evidence type="ECO:0000256" key="3">
    <source>
        <dbReference type="ARBA" id="ARBA00023125"/>
    </source>
</evidence>
<sequence>MAAGNDDWDLSAVVRSCNSAASATDPTSAAAESALSCLASLTFDDDPDDVAFSFSDIFQPKQPNGGFHELHQAFVSFLPNPSATDTTTTTTTTVTAVPVSEPEIPYPTPPNRHFRQGIKPIRPNPPPVALQQHPHHRQPPFSPDLPNSPMTQSLIPKSRKRQNQQKRRVCHVTADNLSTDMWAWRKYGQKPIKGSPYPRNYYRCSSSKGCGARKQVERSNVDPETFIITYTGDHSHPRPTHRNSLAGSSRNRSSSSSSRHPTPGDFDPSMTASALVPSSSSPAASPITPLNDYEGPTGEKDGEMFEDMPIDSDEEEDDEDILIPNLTVRDEIFVGFEEVGRGRGRSS</sequence>
<evidence type="ECO:0000256" key="1">
    <source>
        <dbReference type="ARBA" id="ARBA00004123"/>
    </source>
</evidence>
<dbReference type="InterPro" id="IPR003657">
    <property type="entry name" value="WRKY_dom"/>
</dbReference>
<comment type="subcellular location">
    <subcellularLocation>
        <location evidence="1">Nucleus</location>
    </subcellularLocation>
</comment>
<dbReference type="GO" id="GO:0000976">
    <property type="term" value="F:transcription cis-regulatory region binding"/>
    <property type="evidence" value="ECO:0007669"/>
    <property type="project" value="TreeGrafter"/>
</dbReference>
<gene>
    <name evidence="11" type="primary">LOC103482922</name>
</gene>
<dbReference type="SUPFAM" id="SSF118290">
    <property type="entry name" value="WRKY DNA-binding domain"/>
    <property type="match status" value="1"/>
</dbReference>
<keyword evidence="2" id="KW-0805">Transcription regulation</keyword>
<dbReference type="KEGG" id="cmo:103482922"/>
<evidence type="ECO:0000259" key="8">
    <source>
        <dbReference type="PROSITE" id="PS50811"/>
    </source>
</evidence>
<dbReference type="Proteomes" id="UP001652600">
    <property type="component" value="Chromosome 9"/>
</dbReference>
<dbReference type="AlphaFoldDB" id="A0A9I9CMI3"/>
<feature type="region of interest" description="Disordered" evidence="7">
    <location>
        <begin position="229"/>
        <end position="319"/>
    </location>
</feature>
<evidence type="ECO:0000313" key="10">
    <source>
        <dbReference type="Proteomes" id="UP001652600"/>
    </source>
</evidence>
<dbReference type="InterPro" id="IPR036576">
    <property type="entry name" value="WRKY_dom_sf"/>
</dbReference>
<dbReference type="RefSeq" id="XP_050945907.1">
    <property type="nucleotide sequence ID" value="XM_051089950.1"/>
</dbReference>
<proteinExistence type="inferred from homology"/>
<dbReference type="PANTHER" id="PTHR32096">
    <property type="entry name" value="WRKY TRANSCRIPTION FACTOR 30-RELATED-RELATED"/>
    <property type="match status" value="1"/>
</dbReference>
<dbReference type="SMR" id="A0A9I9CMI3"/>
<evidence type="ECO:0000256" key="7">
    <source>
        <dbReference type="SAM" id="MobiDB-lite"/>
    </source>
</evidence>
<feature type="compositionally biased region" description="Low complexity" evidence="7">
    <location>
        <begin position="272"/>
        <end position="286"/>
    </location>
</feature>
<evidence type="ECO:0000256" key="6">
    <source>
        <dbReference type="ARBA" id="ARBA00060761"/>
    </source>
</evidence>
<dbReference type="SMART" id="SM00774">
    <property type="entry name" value="WRKY"/>
    <property type="match status" value="1"/>
</dbReference>
<feature type="compositionally biased region" description="Low complexity" evidence="7">
    <location>
        <begin position="248"/>
        <end position="259"/>
    </location>
</feature>
<dbReference type="GO" id="GO:0005634">
    <property type="term" value="C:nucleus"/>
    <property type="evidence" value="ECO:0007669"/>
    <property type="project" value="UniProtKB-SubCell"/>
</dbReference>
<keyword evidence="10" id="KW-1185">Reference proteome</keyword>
<feature type="compositionally biased region" description="Basic residues" evidence="7">
    <location>
        <begin position="157"/>
        <end position="169"/>
    </location>
</feature>
<dbReference type="EnsemblPlants" id="MELO3C005843.2.1">
    <property type="protein sequence ID" value="MELO3C005843.2.1"/>
    <property type="gene ID" value="MELO3C005843.2"/>
</dbReference>
<evidence type="ECO:0000256" key="4">
    <source>
        <dbReference type="ARBA" id="ARBA00023163"/>
    </source>
</evidence>
<name>A0A9I9CMI3_CUCME</name>
<keyword evidence="5" id="KW-0539">Nucleus</keyword>
<dbReference type="InterPro" id="IPR044810">
    <property type="entry name" value="WRKY_plant"/>
</dbReference>
<evidence type="ECO:0000256" key="2">
    <source>
        <dbReference type="ARBA" id="ARBA00023015"/>
    </source>
</evidence>
<evidence type="ECO:0000313" key="11">
    <source>
        <dbReference type="RefSeq" id="XP_050945907.1"/>
    </source>
</evidence>
<feature type="region of interest" description="Disordered" evidence="7">
    <location>
        <begin position="123"/>
        <end position="169"/>
    </location>
</feature>
<comment type="similarity">
    <text evidence="6">Belongs to the WRKY group II-e family.</text>
</comment>
<dbReference type="Gene3D" id="2.20.25.80">
    <property type="entry name" value="WRKY domain"/>
    <property type="match status" value="1"/>
</dbReference>
<protein>
    <submittedName>
        <fullName evidence="11">Probable WRKY transcription factor 27</fullName>
    </submittedName>
</protein>
<feature type="compositionally biased region" description="Acidic residues" evidence="7">
    <location>
        <begin position="304"/>
        <end position="319"/>
    </location>
</feature>